<dbReference type="Proteomes" id="UP001170310">
    <property type="component" value="Unassembled WGS sequence"/>
</dbReference>
<name>A0AAW7YVY0_9STAP</name>
<comment type="caution">
    <text evidence="1">The sequence shown here is derived from an EMBL/GenBank/DDBJ whole genome shotgun (WGS) entry which is preliminary data.</text>
</comment>
<protein>
    <recommendedName>
        <fullName evidence="3">Thioesterase domain-containing protein</fullName>
    </recommendedName>
</protein>
<proteinExistence type="predicted"/>
<dbReference type="Gene3D" id="3.10.129.10">
    <property type="entry name" value="Hotdog Thioesterase"/>
    <property type="match status" value="1"/>
</dbReference>
<evidence type="ECO:0000313" key="2">
    <source>
        <dbReference type="Proteomes" id="UP001170310"/>
    </source>
</evidence>
<dbReference type="EMBL" id="JAUOQO010000403">
    <property type="protein sequence ID" value="MDO6575248.1"/>
    <property type="molecule type" value="Genomic_DNA"/>
</dbReference>
<feature type="non-terminal residue" evidence="1">
    <location>
        <position position="74"/>
    </location>
</feature>
<dbReference type="Pfam" id="PF22817">
    <property type="entry name" value="ApeP-like"/>
    <property type="match status" value="1"/>
</dbReference>
<dbReference type="AlphaFoldDB" id="A0AAW7YVY0"/>
<gene>
    <name evidence="1" type="ORF">Q4528_14120</name>
</gene>
<dbReference type="InterPro" id="IPR016776">
    <property type="entry name" value="ApeP-like_dehydratase"/>
</dbReference>
<organism evidence="1 2">
    <name type="scientific">Staphylococcus pasteuri_A</name>
    <dbReference type="NCBI Taxonomy" id="3062664"/>
    <lineage>
        <taxon>Bacteria</taxon>
        <taxon>Bacillati</taxon>
        <taxon>Bacillota</taxon>
        <taxon>Bacilli</taxon>
        <taxon>Bacillales</taxon>
        <taxon>Staphylococcaceae</taxon>
        <taxon>Staphylococcus</taxon>
    </lineage>
</organism>
<dbReference type="RefSeq" id="WP_303522250.1">
    <property type="nucleotide sequence ID" value="NZ_JAUOQO010000403.1"/>
</dbReference>
<evidence type="ECO:0008006" key="3">
    <source>
        <dbReference type="Google" id="ProtNLM"/>
    </source>
</evidence>
<keyword evidence="2" id="KW-1185">Reference proteome</keyword>
<accession>A0AAW7YVY0</accession>
<reference evidence="1" key="1">
    <citation type="submission" date="2023-07" db="EMBL/GenBank/DDBJ databases">
        <title>Genome content predicts the carbon catabolic preferences of heterotrophic bacteria.</title>
        <authorList>
            <person name="Gralka M."/>
        </authorList>
    </citation>
    <scope>NUCLEOTIDE SEQUENCE</scope>
    <source>
        <strain evidence="1">E2R20</strain>
    </source>
</reference>
<sequence length="74" mass="7923">MAQAVAALAGLEAKSLQQAVEVGFLIGTRKCLFEESQFRLGSKLLISAERIYAEDDGLAVCACEVKHQHGSIVC</sequence>
<evidence type="ECO:0000313" key="1">
    <source>
        <dbReference type="EMBL" id="MDO6575248.1"/>
    </source>
</evidence>